<dbReference type="InterPro" id="IPR013118">
    <property type="entry name" value="Mannitol_DH_C"/>
</dbReference>
<evidence type="ECO:0000313" key="4">
    <source>
        <dbReference type="EMBL" id="SHI98696.1"/>
    </source>
</evidence>
<keyword evidence="1" id="KW-0560">Oxidoreductase</keyword>
<dbReference type="InterPro" id="IPR000669">
    <property type="entry name" value="Mannitol_DH"/>
</dbReference>
<dbReference type="InterPro" id="IPR036291">
    <property type="entry name" value="NAD(P)-bd_dom_sf"/>
</dbReference>
<dbReference type="Gene3D" id="3.40.50.720">
    <property type="entry name" value="NAD(P)-binding Rossmann-like Domain"/>
    <property type="match status" value="1"/>
</dbReference>
<evidence type="ECO:0000259" key="3">
    <source>
        <dbReference type="Pfam" id="PF08125"/>
    </source>
</evidence>
<name>A0A1M6FM08_9RHOB</name>
<dbReference type="GO" id="GO:0016616">
    <property type="term" value="F:oxidoreductase activity, acting on the CH-OH group of donors, NAD or NADP as acceptor"/>
    <property type="evidence" value="ECO:0007669"/>
    <property type="project" value="TreeGrafter"/>
</dbReference>
<dbReference type="Pfam" id="PF01232">
    <property type="entry name" value="Mannitol_dh"/>
    <property type="match status" value="1"/>
</dbReference>
<gene>
    <name evidence="4" type="ORF">SAMN05444417_2395</name>
</gene>
<dbReference type="InterPro" id="IPR008927">
    <property type="entry name" value="6-PGluconate_DH-like_C_sf"/>
</dbReference>
<organism evidence="4 5">
    <name type="scientific">Wenxinia saemankumensis</name>
    <dbReference type="NCBI Taxonomy" id="1447782"/>
    <lineage>
        <taxon>Bacteria</taxon>
        <taxon>Pseudomonadati</taxon>
        <taxon>Pseudomonadota</taxon>
        <taxon>Alphaproteobacteria</taxon>
        <taxon>Rhodobacterales</taxon>
        <taxon>Roseobacteraceae</taxon>
        <taxon>Wenxinia</taxon>
    </lineage>
</organism>
<protein>
    <submittedName>
        <fullName evidence="4">Fructuronate reductase</fullName>
    </submittedName>
</protein>
<dbReference type="PANTHER" id="PTHR43362:SF1">
    <property type="entry name" value="MANNITOL DEHYDROGENASE 2-RELATED"/>
    <property type="match status" value="1"/>
</dbReference>
<dbReference type="Pfam" id="PF08125">
    <property type="entry name" value="Mannitol_dh_C"/>
    <property type="match status" value="1"/>
</dbReference>
<dbReference type="STRING" id="1447782.SAMN05444417_2395"/>
<accession>A0A1M6FM08</accession>
<evidence type="ECO:0000256" key="1">
    <source>
        <dbReference type="ARBA" id="ARBA00023002"/>
    </source>
</evidence>
<dbReference type="AlphaFoldDB" id="A0A1M6FM08"/>
<evidence type="ECO:0000313" key="5">
    <source>
        <dbReference type="Proteomes" id="UP000184292"/>
    </source>
</evidence>
<dbReference type="InterPro" id="IPR050988">
    <property type="entry name" value="Mannitol_DH/Oxidoreductase"/>
</dbReference>
<reference evidence="4 5" key="1">
    <citation type="submission" date="2016-11" db="EMBL/GenBank/DDBJ databases">
        <authorList>
            <person name="Jaros S."/>
            <person name="Januszkiewicz K."/>
            <person name="Wedrychowicz H."/>
        </authorList>
    </citation>
    <scope>NUCLEOTIDE SEQUENCE [LARGE SCALE GENOMIC DNA]</scope>
    <source>
        <strain evidence="4 5">DSM 100565</strain>
    </source>
</reference>
<feature type="domain" description="Mannitol dehydrogenase C-terminal" evidence="3">
    <location>
        <begin position="268"/>
        <end position="459"/>
    </location>
</feature>
<evidence type="ECO:0000259" key="2">
    <source>
        <dbReference type="Pfam" id="PF01232"/>
    </source>
</evidence>
<dbReference type="PANTHER" id="PTHR43362">
    <property type="entry name" value="MANNITOL DEHYDROGENASE DSF1-RELATED"/>
    <property type="match status" value="1"/>
</dbReference>
<dbReference type="Gene3D" id="1.10.1040.10">
    <property type="entry name" value="N-(1-d-carboxylethyl)-l-norvaline Dehydrogenase, domain 2"/>
    <property type="match status" value="1"/>
</dbReference>
<dbReference type="SUPFAM" id="SSF48179">
    <property type="entry name" value="6-phosphogluconate dehydrogenase C-terminal domain-like"/>
    <property type="match status" value="1"/>
</dbReference>
<sequence length="472" mass="50323">MSARLSRMAPPPAPGIVHLGLGAFFRAHGAIYVAEAMAAAGGEWGIVGVSLKSPGTRDRLAPQGHAYTALELGPDGEVPRRIEVLSDVLVAPEDPDAVLGAMERARIVSLTVTEKGYCHVPATGRLDMDHPDIRADLADPARPASAIGFLVRGLARRRAAGARPFTVLSCDNIPENGRLVRGLVLELAERIDAGLAAWIAGAGAFPCTMVDRIVPATTGDDLGRVETLVGARDEAPVMHEPFRQWVVEDDFADGRPDLAAAGVELVEDVAPYEHMKLRCLNGSHSALAYLGYLAGAETISQAVGRPELEGYVRRLWSRDILPVLTPPPGVDLAAYADALLARYRNPAIRHRTWQIAMDGSQKLPQRLLGTLADNLEARRDPARVLLAVAGWMVYTRGRGLDGAPIEVRDPLAAELAGYWDGDPAPGEVVSRYLGCARVFDPALAARPEMREGLSRALAALLRDGVEGACAGA</sequence>
<proteinExistence type="predicted"/>
<dbReference type="EMBL" id="FQYO01000004">
    <property type="protein sequence ID" value="SHI98696.1"/>
    <property type="molecule type" value="Genomic_DNA"/>
</dbReference>
<dbReference type="Proteomes" id="UP000184292">
    <property type="component" value="Unassembled WGS sequence"/>
</dbReference>
<dbReference type="SUPFAM" id="SSF51735">
    <property type="entry name" value="NAD(P)-binding Rossmann-fold domains"/>
    <property type="match status" value="1"/>
</dbReference>
<keyword evidence="5" id="KW-1185">Reference proteome</keyword>
<dbReference type="InterPro" id="IPR013328">
    <property type="entry name" value="6PGD_dom2"/>
</dbReference>
<dbReference type="InterPro" id="IPR013131">
    <property type="entry name" value="Mannitol_DH_N"/>
</dbReference>
<dbReference type="PRINTS" id="PR00084">
    <property type="entry name" value="MTLDHDRGNASE"/>
</dbReference>
<feature type="domain" description="Mannitol dehydrogenase N-terminal" evidence="2">
    <location>
        <begin position="15"/>
        <end position="258"/>
    </location>
</feature>